<keyword evidence="2" id="KW-1185">Reference proteome</keyword>
<dbReference type="CDD" id="cd00121">
    <property type="entry name" value="MATH"/>
    <property type="match status" value="2"/>
</dbReference>
<dbReference type="OrthoDB" id="192247at2759"/>
<feature type="domain" description="MATH" evidence="1">
    <location>
        <begin position="17"/>
        <end position="131"/>
    </location>
</feature>
<dbReference type="SUPFAM" id="SSF49599">
    <property type="entry name" value="TRAF domain-like"/>
    <property type="match status" value="2"/>
</dbReference>
<protein>
    <submittedName>
        <fullName evidence="3">Probable inactive serine/threonine-protein kinase fnkC</fullName>
    </submittedName>
</protein>
<dbReference type="PANTHER" id="PTHR46162:SF65">
    <property type="entry name" value="F9D12.8 PROTEIN-RELATED"/>
    <property type="match status" value="1"/>
</dbReference>
<dbReference type="GO" id="GO:0016301">
    <property type="term" value="F:kinase activity"/>
    <property type="evidence" value="ECO:0007669"/>
    <property type="project" value="UniProtKB-KW"/>
</dbReference>
<dbReference type="Proteomes" id="UP000504603">
    <property type="component" value="Unplaced"/>
</dbReference>
<organism evidence="2 3">
    <name type="scientific">Momordica charantia</name>
    <name type="common">Bitter gourd</name>
    <name type="synonym">Balsam pear</name>
    <dbReference type="NCBI Taxonomy" id="3673"/>
    <lineage>
        <taxon>Eukaryota</taxon>
        <taxon>Viridiplantae</taxon>
        <taxon>Streptophyta</taxon>
        <taxon>Embryophyta</taxon>
        <taxon>Tracheophyta</taxon>
        <taxon>Spermatophyta</taxon>
        <taxon>Magnoliopsida</taxon>
        <taxon>eudicotyledons</taxon>
        <taxon>Gunneridae</taxon>
        <taxon>Pentapetalae</taxon>
        <taxon>rosids</taxon>
        <taxon>fabids</taxon>
        <taxon>Cucurbitales</taxon>
        <taxon>Cucurbitaceae</taxon>
        <taxon>Momordiceae</taxon>
        <taxon>Momordica</taxon>
    </lineage>
</organism>
<evidence type="ECO:0000313" key="3">
    <source>
        <dbReference type="RefSeq" id="XP_022146380.1"/>
    </source>
</evidence>
<dbReference type="SMART" id="SM00061">
    <property type="entry name" value="MATH"/>
    <property type="match status" value="2"/>
</dbReference>
<name>A0A6J1CX47_MOMCH</name>
<dbReference type="AlphaFoldDB" id="A0A6J1CX47"/>
<keyword evidence="3" id="KW-0418">Kinase</keyword>
<dbReference type="InterPro" id="IPR002083">
    <property type="entry name" value="MATH/TRAF_dom"/>
</dbReference>
<dbReference type="RefSeq" id="XP_022146380.1">
    <property type="nucleotide sequence ID" value="XM_022290688.1"/>
</dbReference>
<feature type="domain" description="MATH" evidence="1">
    <location>
        <begin position="151"/>
        <end position="269"/>
    </location>
</feature>
<keyword evidence="3" id="KW-0808">Transferase</keyword>
<evidence type="ECO:0000259" key="1">
    <source>
        <dbReference type="PROSITE" id="PS50144"/>
    </source>
</evidence>
<accession>A0A6J1CX47</accession>
<dbReference type="InterPro" id="IPR008974">
    <property type="entry name" value="TRAF-like"/>
</dbReference>
<dbReference type="PANTHER" id="PTHR46162">
    <property type="entry name" value="TRAF-LIKE FAMILY PROTEIN"/>
    <property type="match status" value="1"/>
</dbReference>
<dbReference type="GeneID" id="111015608"/>
<dbReference type="Pfam" id="PF22486">
    <property type="entry name" value="MATH_2"/>
    <property type="match status" value="2"/>
</dbReference>
<sequence>MGSCCAVVIRSTRDEKPLHYTLQIQSFSLLKAALASSNRDRYESQIFNAGGYKWKLAVYPNGDVKRNGADHISLYLVKADDDINPCSHGKVRRFHAMKAEWGFEKLISLDTFNDSSNGFVVGDCCGFGVDVVVMKCDGKGEVVSFIKEPKSHKYTWKTKNFSQLDKKFYESDPFTVEGYRWKLWLYPKGSSKAKTGFLSLYLSYNSYEEIPQGSQVYVEYEDSHNCWFGFGGVESGRGWGHPNFLSLRDLNEPTEGFIVDDTIIVEVKINVVSTLKKIVEGKYFSLRS</sequence>
<gene>
    <name evidence="3" type="primary">LOC111015608</name>
</gene>
<reference evidence="3" key="1">
    <citation type="submission" date="2025-08" db="UniProtKB">
        <authorList>
            <consortium name="RefSeq"/>
        </authorList>
    </citation>
    <scope>IDENTIFICATION</scope>
    <source>
        <strain evidence="3">OHB3-1</strain>
    </source>
</reference>
<dbReference type="Gene3D" id="2.60.210.10">
    <property type="entry name" value="Apoptosis, Tumor Necrosis Factor Receptor Associated Protein 2, Chain A"/>
    <property type="match status" value="3"/>
</dbReference>
<evidence type="ECO:0000313" key="2">
    <source>
        <dbReference type="Proteomes" id="UP000504603"/>
    </source>
</evidence>
<dbReference type="PROSITE" id="PS50144">
    <property type="entry name" value="MATH"/>
    <property type="match status" value="2"/>
</dbReference>
<proteinExistence type="predicted"/>
<dbReference type="KEGG" id="mcha:111015608"/>